<comment type="caution">
    <text evidence="4">The sequence shown here is derived from an EMBL/GenBank/DDBJ whole genome shotgun (WGS) entry which is preliminary data.</text>
</comment>
<dbReference type="PANTHER" id="PTHR47577:SF2">
    <property type="entry name" value="THAP DOMAIN CONTAINING 9"/>
    <property type="match status" value="1"/>
</dbReference>
<keyword evidence="5" id="KW-1185">Reference proteome</keyword>
<evidence type="ECO:0008006" key="6">
    <source>
        <dbReference type="Google" id="ProtNLM"/>
    </source>
</evidence>
<feature type="domain" description="Transposable element P transposase-like RNase H" evidence="1">
    <location>
        <begin position="1"/>
        <end position="105"/>
    </location>
</feature>
<evidence type="ECO:0000313" key="5">
    <source>
        <dbReference type="Proteomes" id="UP000478052"/>
    </source>
</evidence>
<evidence type="ECO:0000259" key="1">
    <source>
        <dbReference type="Pfam" id="PF21787"/>
    </source>
</evidence>
<dbReference type="EMBL" id="VUJU01012895">
    <property type="protein sequence ID" value="KAF0706494.1"/>
    <property type="molecule type" value="Genomic_DNA"/>
</dbReference>
<protein>
    <recommendedName>
        <fullName evidence="6">THAP-type domain-containing protein</fullName>
    </recommendedName>
</protein>
<proteinExistence type="predicted"/>
<evidence type="ECO:0000313" key="4">
    <source>
        <dbReference type="EMBL" id="KAF0706494.1"/>
    </source>
</evidence>
<dbReference type="AlphaFoldDB" id="A0A6G0VU14"/>
<dbReference type="Pfam" id="PF21788">
    <property type="entry name" value="TNP-like_GBD"/>
    <property type="match status" value="1"/>
</dbReference>
<dbReference type="Proteomes" id="UP000478052">
    <property type="component" value="Unassembled WGS sequence"/>
</dbReference>
<evidence type="ECO:0000259" key="2">
    <source>
        <dbReference type="Pfam" id="PF21788"/>
    </source>
</evidence>
<sequence length="569" mass="64925">MKLSEALSFQRSNLHVEGFVDLGKYSTENYKTKLGDHALVLLYQPFCGKWYQTVGAFLSTGAVPGNILEKTIMEVVILLENQNIHVDCITTDGATWNRSMWKLFGISEKSSSCVHPTDGNRKLWFASDFPHLIKNLKSRIINSKSVEIPEGTIDISHWKAVVEADSKLQVKVCYKLTEDHVRPRHFQTMNVKMAFQFFSDSAAKAMEYYKETVPKLKDCSASVTFITLINKVVDAMNSQIPKNALRPDPDSVHNKVLQDFLSYLDQLDDMKISASKKFTASTFTVKTALELVEYLSHEVGFKYFLTRRMNQDTLEHFFGCVRNACGSSSHPDPILFIQVFRLLSTYALVRPPRGSNVSGSELLETILNMKDIMNEKNNERKVEFEQKIDNIIDNNFGDISVNNLNLQDHDYTALRIDENALTVLSGYVARKMKKMNPAKNCNACSTALCAEQDNQENQQREKLLLLKSRGFLMVPSKNLYEIIYQLEDAICKILTSTKMHKNILFEILEYLETNNLKIISIGCNEHGHLLAKSIITFYLQCRMHFACTVENTAREKNKKQKNLAKQSKL</sequence>
<dbReference type="OrthoDB" id="6485269at2759"/>
<reference evidence="4 5" key="1">
    <citation type="submission" date="2019-08" db="EMBL/GenBank/DDBJ databases">
        <title>Whole genome of Aphis craccivora.</title>
        <authorList>
            <person name="Voronova N.V."/>
            <person name="Shulinski R.S."/>
            <person name="Bandarenka Y.V."/>
            <person name="Zhorov D.G."/>
            <person name="Warner D."/>
        </authorList>
    </citation>
    <scope>NUCLEOTIDE SEQUENCE [LARGE SCALE GENOMIC DNA]</scope>
    <source>
        <strain evidence="4">180601</strain>
        <tissue evidence="4">Whole Body</tissue>
    </source>
</reference>
<feature type="domain" description="Transposable element P transposase-like RNase H C-terminal" evidence="3">
    <location>
        <begin position="308"/>
        <end position="340"/>
    </location>
</feature>
<dbReference type="Pfam" id="PF21787">
    <property type="entry name" value="TNP-like_RNaseH_N"/>
    <property type="match status" value="1"/>
</dbReference>
<dbReference type="PANTHER" id="PTHR47577">
    <property type="entry name" value="THAP DOMAIN-CONTAINING PROTEIN 6"/>
    <property type="match status" value="1"/>
</dbReference>
<feature type="domain" description="Transposable element P transposase-like GTP-binding insertion" evidence="2">
    <location>
        <begin position="131"/>
        <end position="241"/>
    </location>
</feature>
<evidence type="ECO:0000259" key="3">
    <source>
        <dbReference type="Pfam" id="PF21789"/>
    </source>
</evidence>
<organism evidence="4 5">
    <name type="scientific">Aphis craccivora</name>
    <name type="common">Cowpea aphid</name>
    <dbReference type="NCBI Taxonomy" id="307492"/>
    <lineage>
        <taxon>Eukaryota</taxon>
        <taxon>Metazoa</taxon>
        <taxon>Ecdysozoa</taxon>
        <taxon>Arthropoda</taxon>
        <taxon>Hexapoda</taxon>
        <taxon>Insecta</taxon>
        <taxon>Pterygota</taxon>
        <taxon>Neoptera</taxon>
        <taxon>Paraneoptera</taxon>
        <taxon>Hemiptera</taxon>
        <taxon>Sternorrhyncha</taxon>
        <taxon>Aphidomorpha</taxon>
        <taxon>Aphidoidea</taxon>
        <taxon>Aphididae</taxon>
        <taxon>Aphidini</taxon>
        <taxon>Aphis</taxon>
        <taxon>Aphis</taxon>
    </lineage>
</organism>
<dbReference type="Pfam" id="PF21789">
    <property type="entry name" value="TNP-like_RNaseH_C"/>
    <property type="match status" value="1"/>
</dbReference>
<dbReference type="InterPro" id="IPR048366">
    <property type="entry name" value="TNP-like_GBD"/>
</dbReference>
<name>A0A6G0VU14_APHCR</name>
<dbReference type="InterPro" id="IPR048365">
    <property type="entry name" value="TNP-like_RNaseH_N"/>
</dbReference>
<gene>
    <name evidence="4" type="ORF">FWK35_00030453</name>
</gene>
<accession>A0A6G0VU14</accession>
<dbReference type="InterPro" id="IPR048367">
    <property type="entry name" value="TNP-like_RNaseH_C"/>
</dbReference>